<dbReference type="AlphaFoldDB" id="A0AAV6V1U6"/>
<dbReference type="EMBL" id="JAFNEN010000202">
    <property type="protein sequence ID" value="KAG8189851.1"/>
    <property type="molecule type" value="Genomic_DNA"/>
</dbReference>
<keyword evidence="1" id="KW-1133">Transmembrane helix</keyword>
<evidence type="ECO:0000313" key="2">
    <source>
        <dbReference type="EMBL" id="KAG8189851.1"/>
    </source>
</evidence>
<dbReference type="Proteomes" id="UP000827092">
    <property type="component" value="Unassembled WGS sequence"/>
</dbReference>
<evidence type="ECO:0000256" key="1">
    <source>
        <dbReference type="SAM" id="Phobius"/>
    </source>
</evidence>
<keyword evidence="1" id="KW-0812">Transmembrane</keyword>
<evidence type="ECO:0000313" key="3">
    <source>
        <dbReference type="Proteomes" id="UP000827092"/>
    </source>
</evidence>
<protein>
    <submittedName>
        <fullName evidence="2">Uncharacterized protein</fullName>
    </submittedName>
</protein>
<sequence length="122" mass="13750">MSDFPRPCFLPQSPTLKIPHQARPAICPHKLSCGTKHRTQARKQDRGLLDPPGGTRAIRLAAGLFFNGKVYFIKTRHLGNFSIWRFEVANCGKLTNWIVGRIWGFVSMMLFDALLLVVGVLM</sequence>
<proteinExistence type="predicted"/>
<feature type="transmembrane region" description="Helical" evidence="1">
    <location>
        <begin position="102"/>
        <end position="121"/>
    </location>
</feature>
<organism evidence="2 3">
    <name type="scientific">Oedothorax gibbosus</name>
    <dbReference type="NCBI Taxonomy" id="931172"/>
    <lineage>
        <taxon>Eukaryota</taxon>
        <taxon>Metazoa</taxon>
        <taxon>Ecdysozoa</taxon>
        <taxon>Arthropoda</taxon>
        <taxon>Chelicerata</taxon>
        <taxon>Arachnida</taxon>
        <taxon>Araneae</taxon>
        <taxon>Araneomorphae</taxon>
        <taxon>Entelegynae</taxon>
        <taxon>Araneoidea</taxon>
        <taxon>Linyphiidae</taxon>
        <taxon>Erigoninae</taxon>
        <taxon>Oedothorax</taxon>
    </lineage>
</organism>
<keyword evidence="3" id="KW-1185">Reference proteome</keyword>
<comment type="caution">
    <text evidence="2">The sequence shown here is derived from an EMBL/GenBank/DDBJ whole genome shotgun (WGS) entry which is preliminary data.</text>
</comment>
<keyword evidence="1" id="KW-0472">Membrane</keyword>
<name>A0AAV6V1U6_9ARAC</name>
<reference evidence="2 3" key="1">
    <citation type="journal article" date="2022" name="Nat. Ecol. Evol.">
        <title>A masculinizing supergene underlies an exaggerated male reproductive morph in a spider.</title>
        <authorList>
            <person name="Hendrickx F."/>
            <person name="De Corte Z."/>
            <person name="Sonet G."/>
            <person name="Van Belleghem S.M."/>
            <person name="Kostlbacher S."/>
            <person name="Vangestel C."/>
        </authorList>
    </citation>
    <scope>NUCLEOTIDE SEQUENCE [LARGE SCALE GENOMIC DNA]</scope>
    <source>
        <strain evidence="2">W744_W776</strain>
    </source>
</reference>
<accession>A0AAV6V1U6</accession>
<gene>
    <name evidence="2" type="ORF">JTE90_026152</name>
</gene>